<keyword evidence="7 11" id="KW-0812">Transmembrane</keyword>
<protein>
    <recommendedName>
        <fullName evidence="3">Type II secretion system protein N</fullName>
    </recommendedName>
    <alternativeName>
        <fullName evidence="10">General secretion pathway protein N</fullName>
    </alternativeName>
</protein>
<dbReference type="Proteomes" id="UP001595828">
    <property type="component" value="Unassembled WGS sequence"/>
</dbReference>
<accession>A0ABV8RQ31</accession>
<evidence type="ECO:0000256" key="5">
    <source>
        <dbReference type="ARBA" id="ARBA00022475"/>
    </source>
</evidence>
<keyword evidence="5" id="KW-1003">Cell membrane</keyword>
<dbReference type="RefSeq" id="WP_379538415.1">
    <property type="nucleotide sequence ID" value="NZ_JBHSDR010000004.1"/>
</dbReference>
<keyword evidence="4" id="KW-0813">Transport</keyword>
<dbReference type="EMBL" id="JBHSDR010000004">
    <property type="protein sequence ID" value="MFC4294934.1"/>
    <property type="molecule type" value="Genomic_DNA"/>
</dbReference>
<comment type="caution">
    <text evidence="12">The sequence shown here is derived from an EMBL/GenBank/DDBJ whole genome shotgun (WGS) entry which is preliminary data.</text>
</comment>
<gene>
    <name evidence="12" type="primary">gspN</name>
    <name evidence="12" type="ORF">ACFO0A_07645</name>
</gene>
<keyword evidence="8" id="KW-0653">Protein transport</keyword>
<evidence type="ECO:0000256" key="8">
    <source>
        <dbReference type="ARBA" id="ARBA00022927"/>
    </source>
</evidence>
<evidence type="ECO:0000313" key="12">
    <source>
        <dbReference type="EMBL" id="MFC4294934.1"/>
    </source>
</evidence>
<evidence type="ECO:0000256" key="6">
    <source>
        <dbReference type="ARBA" id="ARBA00022519"/>
    </source>
</evidence>
<feature type="transmembrane region" description="Helical" evidence="11">
    <location>
        <begin position="20"/>
        <end position="42"/>
    </location>
</feature>
<evidence type="ECO:0000313" key="13">
    <source>
        <dbReference type="Proteomes" id="UP001595828"/>
    </source>
</evidence>
<comment type="subcellular location">
    <subcellularLocation>
        <location evidence="1">Cell inner membrane</location>
    </subcellularLocation>
</comment>
<evidence type="ECO:0000256" key="11">
    <source>
        <dbReference type="SAM" id="Phobius"/>
    </source>
</evidence>
<name>A0ABV8RQ31_9SPHN</name>
<keyword evidence="13" id="KW-1185">Reference proteome</keyword>
<keyword evidence="6" id="KW-0997">Cell inner membrane</keyword>
<organism evidence="12 13">
    <name type="scientific">Novosphingobium tardum</name>
    <dbReference type="NCBI Taxonomy" id="1538021"/>
    <lineage>
        <taxon>Bacteria</taxon>
        <taxon>Pseudomonadati</taxon>
        <taxon>Pseudomonadota</taxon>
        <taxon>Alphaproteobacteria</taxon>
        <taxon>Sphingomonadales</taxon>
        <taxon>Sphingomonadaceae</taxon>
        <taxon>Novosphingobium</taxon>
    </lineage>
</organism>
<reference evidence="13" key="1">
    <citation type="journal article" date="2019" name="Int. J. Syst. Evol. Microbiol.">
        <title>The Global Catalogue of Microorganisms (GCM) 10K type strain sequencing project: providing services to taxonomists for standard genome sequencing and annotation.</title>
        <authorList>
            <consortium name="The Broad Institute Genomics Platform"/>
            <consortium name="The Broad Institute Genome Sequencing Center for Infectious Disease"/>
            <person name="Wu L."/>
            <person name="Ma J."/>
        </authorList>
    </citation>
    <scope>NUCLEOTIDE SEQUENCE [LARGE SCALE GENOMIC DNA]</scope>
    <source>
        <strain evidence="13">CGMCC 1.12989</strain>
    </source>
</reference>
<dbReference type="InterPro" id="IPR022792">
    <property type="entry name" value="T2SS_protein-GspN"/>
</dbReference>
<evidence type="ECO:0000256" key="3">
    <source>
        <dbReference type="ARBA" id="ARBA00021563"/>
    </source>
</evidence>
<evidence type="ECO:0000256" key="4">
    <source>
        <dbReference type="ARBA" id="ARBA00022448"/>
    </source>
</evidence>
<evidence type="ECO:0000256" key="1">
    <source>
        <dbReference type="ARBA" id="ARBA00004533"/>
    </source>
</evidence>
<evidence type="ECO:0000256" key="2">
    <source>
        <dbReference type="ARBA" id="ARBA00007208"/>
    </source>
</evidence>
<evidence type="ECO:0000256" key="9">
    <source>
        <dbReference type="ARBA" id="ARBA00023136"/>
    </source>
</evidence>
<proteinExistence type="inferred from homology"/>
<keyword evidence="9 11" id="KW-0472">Membrane</keyword>
<evidence type="ECO:0000256" key="7">
    <source>
        <dbReference type="ARBA" id="ARBA00022692"/>
    </source>
</evidence>
<evidence type="ECO:0000256" key="10">
    <source>
        <dbReference type="ARBA" id="ARBA00030772"/>
    </source>
</evidence>
<comment type="similarity">
    <text evidence="2">Belongs to the GSP N family.</text>
</comment>
<sequence>MIERWIFLRDGRLTARIKLVLAALFVAMLIALLPLRLVLGWAHPGPRTFSASAVEGSAWAGRIGDLRLGALPIGNVDAGIRPLPLLIGRPELSMNRPALGADPAFSAIVGGGEGSVVLRDVQGQVALRDALGALPAAALGFRDFHMAMSGGRCESAGGQLTLFLSPLSDLMTGQVALTGSARCDKGALYVPMTGPTGLEKLFLRLEPDGSWRSDLILSGLPVEVSTPLLEMGFTGRPGGIGITSRGKL</sequence>
<keyword evidence="11" id="KW-1133">Transmembrane helix</keyword>
<dbReference type="Pfam" id="PF01203">
    <property type="entry name" value="T2SSN"/>
    <property type="match status" value="1"/>
</dbReference>